<evidence type="ECO:0000256" key="7">
    <source>
        <dbReference type="ARBA" id="ARBA00023136"/>
    </source>
</evidence>
<evidence type="ECO:0000256" key="5">
    <source>
        <dbReference type="ARBA" id="ARBA00022729"/>
    </source>
</evidence>
<feature type="domain" description="TonB-dependent receptor-like beta-barrel" evidence="11">
    <location>
        <begin position="518"/>
        <end position="963"/>
    </location>
</feature>
<evidence type="ECO:0000256" key="8">
    <source>
        <dbReference type="ARBA" id="ARBA00023237"/>
    </source>
</evidence>
<keyword evidence="6 10" id="KW-0798">TonB box</keyword>
<dbReference type="CDD" id="cd01347">
    <property type="entry name" value="ligand_gated_channel"/>
    <property type="match status" value="1"/>
</dbReference>
<dbReference type="InterPro" id="IPR010917">
    <property type="entry name" value="TonB_rcpt_CS"/>
</dbReference>
<evidence type="ECO:0000256" key="10">
    <source>
        <dbReference type="RuleBase" id="RU003357"/>
    </source>
</evidence>
<comment type="similarity">
    <text evidence="9 10">Belongs to the TonB-dependent receptor family.</text>
</comment>
<keyword evidence="5" id="KW-0732">Signal</keyword>
<dbReference type="Proteomes" id="UP000245489">
    <property type="component" value="Unassembled WGS sequence"/>
</dbReference>
<organism evidence="13 14">
    <name type="scientific">Arcicella aurantiaca</name>
    <dbReference type="NCBI Taxonomy" id="591202"/>
    <lineage>
        <taxon>Bacteria</taxon>
        <taxon>Pseudomonadati</taxon>
        <taxon>Bacteroidota</taxon>
        <taxon>Cytophagia</taxon>
        <taxon>Cytophagales</taxon>
        <taxon>Flectobacillaceae</taxon>
        <taxon>Arcicella</taxon>
    </lineage>
</organism>
<dbReference type="InterPro" id="IPR012910">
    <property type="entry name" value="Plug_dom"/>
</dbReference>
<dbReference type="Pfam" id="PF00593">
    <property type="entry name" value="TonB_dep_Rec_b-barrel"/>
    <property type="match status" value="1"/>
</dbReference>
<evidence type="ECO:0000256" key="1">
    <source>
        <dbReference type="ARBA" id="ARBA00004571"/>
    </source>
</evidence>
<keyword evidence="4 9" id="KW-0812">Transmembrane</keyword>
<evidence type="ECO:0000256" key="2">
    <source>
        <dbReference type="ARBA" id="ARBA00022448"/>
    </source>
</evidence>
<dbReference type="InterPro" id="IPR037066">
    <property type="entry name" value="Plug_dom_sf"/>
</dbReference>
<dbReference type="InterPro" id="IPR008969">
    <property type="entry name" value="CarboxyPept-like_regulatory"/>
</dbReference>
<evidence type="ECO:0000256" key="6">
    <source>
        <dbReference type="ARBA" id="ARBA00023077"/>
    </source>
</evidence>
<evidence type="ECO:0000256" key="9">
    <source>
        <dbReference type="PROSITE-ProRule" id="PRU01360"/>
    </source>
</evidence>
<evidence type="ECO:0000259" key="11">
    <source>
        <dbReference type="Pfam" id="PF00593"/>
    </source>
</evidence>
<keyword evidence="3 9" id="KW-1134">Transmembrane beta strand</keyword>
<dbReference type="InterPro" id="IPR000531">
    <property type="entry name" value="Beta-barrel_TonB"/>
</dbReference>
<evidence type="ECO:0000313" key="13">
    <source>
        <dbReference type="EMBL" id="PWK28527.1"/>
    </source>
</evidence>
<keyword evidence="14" id="KW-1185">Reference proteome</keyword>
<dbReference type="PROSITE" id="PS52016">
    <property type="entry name" value="TONB_DEPENDENT_REC_3"/>
    <property type="match status" value="1"/>
</dbReference>
<dbReference type="GO" id="GO:0009279">
    <property type="term" value="C:cell outer membrane"/>
    <property type="evidence" value="ECO:0007669"/>
    <property type="project" value="UniProtKB-SubCell"/>
</dbReference>
<dbReference type="Gene3D" id="2.60.40.1120">
    <property type="entry name" value="Carboxypeptidase-like, regulatory domain"/>
    <property type="match status" value="1"/>
</dbReference>
<dbReference type="Pfam" id="PF07715">
    <property type="entry name" value="Plug"/>
    <property type="match status" value="1"/>
</dbReference>
<dbReference type="SUPFAM" id="SSF49464">
    <property type="entry name" value="Carboxypeptidase regulatory domain-like"/>
    <property type="match status" value="1"/>
</dbReference>
<dbReference type="PROSITE" id="PS01156">
    <property type="entry name" value="TONB_DEPENDENT_REC_2"/>
    <property type="match status" value="1"/>
</dbReference>
<dbReference type="Gene3D" id="2.40.170.20">
    <property type="entry name" value="TonB-dependent receptor, beta-barrel domain"/>
    <property type="match status" value="1"/>
</dbReference>
<keyword evidence="8 9" id="KW-0998">Cell outer membrane</keyword>
<keyword evidence="7 9" id="KW-0472">Membrane</keyword>
<feature type="domain" description="TonB-dependent receptor plug" evidence="12">
    <location>
        <begin position="233"/>
        <end position="352"/>
    </location>
</feature>
<protein>
    <submittedName>
        <fullName evidence="13">Iron complex outermembrane receptor protein</fullName>
    </submittedName>
</protein>
<dbReference type="InterPro" id="IPR036942">
    <property type="entry name" value="Beta-barrel_TonB_sf"/>
</dbReference>
<evidence type="ECO:0000256" key="3">
    <source>
        <dbReference type="ARBA" id="ARBA00022452"/>
    </source>
</evidence>
<keyword evidence="13" id="KW-0675">Receptor</keyword>
<gene>
    <name evidence="13" type="ORF">LV89_00731</name>
</gene>
<dbReference type="InterPro" id="IPR039426">
    <property type="entry name" value="TonB-dep_rcpt-like"/>
</dbReference>
<dbReference type="SUPFAM" id="SSF56935">
    <property type="entry name" value="Porins"/>
    <property type="match status" value="1"/>
</dbReference>
<dbReference type="Gene3D" id="3.55.50.30">
    <property type="match status" value="1"/>
</dbReference>
<reference evidence="13 14" key="1">
    <citation type="submission" date="2018-05" db="EMBL/GenBank/DDBJ databases">
        <title>Genomic Encyclopedia of Archaeal and Bacterial Type Strains, Phase II (KMG-II): from individual species to whole genera.</title>
        <authorList>
            <person name="Goeker M."/>
        </authorList>
    </citation>
    <scope>NUCLEOTIDE SEQUENCE [LARGE SCALE GENOMIC DNA]</scope>
    <source>
        <strain evidence="13 14">DSM 22214</strain>
    </source>
</reference>
<evidence type="ECO:0000256" key="4">
    <source>
        <dbReference type="ARBA" id="ARBA00022692"/>
    </source>
</evidence>
<dbReference type="OrthoDB" id="9805434at2"/>
<keyword evidence="2 9" id="KW-0813">Transport</keyword>
<proteinExistence type="inferred from homology"/>
<dbReference type="PANTHER" id="PTHR47234">
    <property type="match status" value="1"/>
</dbReference>
<dbReference type="AlphaFoldDB" id="A0A316EFJ1"/>
<dbReference type="EMBL" id="QGGO01000003">
    <property type="protein sequence ID" value="PWK28527.1"/>
    <property type="molecule type" value="Genomic_DNA"/>
</dbReference>
<evidence type="ECO:0000259" key="12">
    <source>
        <dbReference type="Pfam" id="PF07715"/>
    </source>
</evidence>
<dbReference type="Pfam" id="PF13715">
    <property type="entry name" value="CarbopepD_reg_2"/>
    <property type="match status" value="1"/>
</dbReference>
<dbReference type="GO" id="GO:0006826">
    <property type="term" value="P:iron ion transport"/>
    <property type="evidence" value="ECO:0007669"/>
    <property type="project" value="UniProtKB-KW"/>
</dbReference>
<accession>A0A316EFJ1</accession>
<dbReference type="PANTHER" id="PTHR47234:SF3">
    <property type="entry name" value="SECRETIN_TONB SHORT N-TERMINAL DOMAIN-CONTAINING PROTEIN"/>
    <property type="match status" value="1"/>
</dbReference>
<dbReference type="Gene3D" id="2.170.130.10">
    <property type="entry name" value="TonB-dependent receptor, plug domain"/>
    <property type="match status" value="1"/>
</dbReference>
<dbReference type="RefSeq" id="WP_109741519.1">
    <property type="nucleotide sequence ID" value="NZ_QGGO01000003.1"/>
</dbReference>
<evidence type="ECO:0000313" key="14">
    <source>
        <dbReference type="Proteomes" id="UP000245489"/>
    </source>
</evidence>
<name>A0A316EFJ1_9BACT</name>
<comment type="caution">
    <text evidence="13">The sequence shown here is derived from an EMBL/GenBank/DDBJ whole genome shotgun (WGS) entry which is preliminary data.</text>
</comment>
<comment type="subcellular location">
    <subcellularLocation>
        <location evidence="1 9">Cell outer membrane</location>
        <topology evidence="1 9">Multi-pass membrane protein</topology>
    </subcellularLocation>
</comment>
<sequence>MKKQLTNQTILFKIMRFSVVQCLWLAIFISNAFAHDGKSQNYLDKTISLSLQNTEIQTALSQIEKLAEVKFIYSPSMINAERKISLKVQNQKLAEVLSRLFSPLAINYKNFGNQIILSTNEKVGNTSLPIFPSPPVSEPVNGKVNDAKGQALPGVSIAVKGTKRGTTSDANGDFKINADKGETLVFSFIGFKTTEVTVGESTPINVALAEENSQLSEVVVVGSRFAKARTDVDRPVAVDVISAKDIQTSGQVDLGQSITYTAPSFNAVKFGINDSAPFVDPATLRGLGPDQVLVLVNNKRRHKVSFLSINDGVGKGQVGTDINVVPSLSLKRVEVLRDGAAAQYGSDAIGGVINMELNDASSGGSVTVYTGMGYSKPNLDITGATAPKLTTDGKTYNLAANFGLKLGKKGFVNTTLTYNHTDGYDRSGTYKASAGFYVKDPVADAALVAQNGINLDRAVLGSAENTTYGLFINAGLPLNDKWNLYSFGGFTKKHVVTGIFTRPPSNTKRNALTIFPNGYNPIAPADINDFSITAGLKGKLGSDWNLDFSVGQGANKVDFYAENTVNPSLGAASPTSFYVGQTGVTQTLVNADISKSFNKNTYPNLSIGAGTEFRYETFAQIAGDEAAWKAGSLFKTKDVGSSGREGFSPATAGNWNRTNVGLYVEAESDITKNFLVGAAIRGENYSDFGSDFSYKLNSRLRIAEPFAIRASISRGFRAPSMVQSHYSNYVNISFDNAGNSIINPVIPATSDLAKLIGVNGLKKETSLDYSAGITSKIGDHFTLTADIYQIDVDNRIMLSGQIDVSKIPAFVAAGFPQNATVFVNAIDTRTNGFEFVANYNNKLGEGKINLNAAFSSMVTTLRANRKTDTGVEVADAVATLFITDGLPKNKLIFSANYDINKLGVLLRMSRFGKVSDPTATLAVKPTDPNAVLYQVFSEKTVTDIALTYRATKSLGITFGVNNIFDEYPDLLQVPQTNNEVIFSRRTNQFGTQGRFLNLAVNYKF</sequence>